<dbReference type="Gene3D" id="3.40.1190.10">
    <property type="entry name" value="Mur-like, catalytic domain"/>
    <property type="match status" value="1"/>
</dbReference>
<name>A0A1W1D1J2_9ZZZZ</name>
<evidence type="ECO:0000256" key="2">
    <source>
        <dbReference type="ARBA" id="ARBA00004752"/>
    </source>
</evidence>
<accession>A0A1W1D1J2</accession>
<dbReference type="EC" id="6.3.2.9" evidence="8"/>
<feature type="domain" description="Mur ligase central" evidence="7">
    <location>
        <begin position="92"/>
        <end position="197"/>
    </location>
</feature>
<dbReference type="SUPFAM" id="SSF53623">
    <property type="entry name" value="MurD-like peptide ligases, catalytic domain"/>
    <property type="match status" value="1"/>
</dbReference>
<evidence type="ECO:0000256" key="4">
    <source>
        <dbReference type="ARBA" id="ARBA00022598"/>
    </source>
</evidence>
<gene>
    <name evidence="8" type="ORF">MNB_SM-3-1415</name>
</gene>
<comment type="pathway">
    <text evidence="2">Cell wall biogenesis; peptidoglycan biosynthesis.</text>
</comment>
<evidence type="ECO:0000256" key="3">
    <source>
        <dbReference type="ARBA" id="ARBA00022490"/>
    </source>
</evidence>
<dbReference type="UniPathway" id="UPA00219"/>
<proteinExistence type="inferred from homology"/>
<protein>
    <submittedName>
        <fullName evidence="8">UDP-N-acetylmuramoylalanine--D-glutamate ligase</fullName>
        <ecNumber evidence="8">6.3.2.9</ecNumber>
    </submittedName>
</protein>
<dbReference type="GO" id="GO:0005524">
    <property type="term" value="F:ATP binding"/>
    <property type="evidence" value="ECO:0007669"/>
    <property type="project" value="UniProtKB-KW"/>
</dbReference>
<reference evidence="8" key="1">
    <citation type="submission" date="2016-10" db="EMBL/GenBank/DDBJ databases">
        <authorList>
            <person name="de Groot N.N."/>
        </authorList>
    </citation>
    <scope>NUCLEOTIDE SEQUENCE</scope>
</reference>
<dbReference type="PANTHER" id="PTHR43692:SF1">
    <property type="entry name" value="UDP-N-ACETYLMURAMOYLALANINE--D-GLUTAMATE LIGASE"/>
    <property type="match status" value="1"/>
</dbReference>
<evidence type="ECO:0000313" key="8">
    <source>
        <dbReference type="EMBL" id="SFV74503.1"/>
    </source>
</evidence>
<dbReference type="PANTHER" id="PTHR43692">
    <property type="entry name" value="UDP-N-ACETYLMURAMOYLALANINE--D-GLUTAMATE LIGASE"/>
    <property type="match status" value="1"/>
</dbReference>
<dbReference type="Pfam" id="PF08245">
    <property type="entry name" value="Mur_ligase_M"/>
    <property type="match status" value="1"/>
</dbReference>
<dbReference type="HAMAP" id="MF_00639">
    <property type="entry name" value="MurD"/>
    <property type="match status" value="1"/>
</dbReference>
<dbReference type="GO" id="GO:0008360">
    <property type="term" value="P:regulation of cell shape"/>
    <property type="evidence" value="ECO:0007669"/>
    <property type="project" value="InterPro"/>
</dbReference>
<dbReference type="InterPro" id="IPR005762">
    <property type="entry name" value="MurD"/>
</dbReference>
<dbReference type="GO" id="GO:0005737">
    <property type="term" value="C:cytoplasm"/>
    <property type="evidence" value="ECO:0007669"/>
    <property type="project" value="UniProtKB-SubCell"/>
</dbReference>
<keyword evidence="6" id="KW-0067">ATP-binding</keyword>
<dbReference type="GO" id="GO:0008764">
    <property type="term" value="F:UDP-N-acetylmuramoylalanine-D-glutamate ligase activity"/>
    <property type="evidence" value="ECO:0007669"/>
    <property type="project" value="UniProtKB-EC"/>
</dbReference>
<evidence type="ECO:0000256" key="1">
    <source>
        <dbReference type="ARBA" id="ARBA00004496"/>
    </source>
</evidence>
<keyword evidence="3" id="KW-0963">Cytoplasm</keyword>
<dbReference type="InterPro" id="IPR036615">
    <property type="entry name" value="Mur_ligase_C_dom_sf"/>
</dbReference>
<comment type="subcellular location">
    <subcellularLocation>
        <location evidence="1">Cytoplasm</location>
    </subcellularLocation>
</comment>
<evidence type="ECO:0000256" key="5">
    <source>
        <dbReference type="ARBA" id="ARBA00022741"/>
    </source>
</evidence>
<evidence type="ECO:0000259" key="7">
    <source>
        <dbReference type="Pfam" id="PF08245"/>
    </source>
</evidence>
<evidence type="ECO:0000256" key="6">
    <source>
        <dbReference type="ARBA" id="ARBA00022840"/>
    </source>
</evidence>
<dbReference type="GO" id="GO:0009252">
    <property type="term" value="P:peptidoglycan biosynthetic process"/>
    <property type="evidence" value="ECO:0007669"/>
    <property type="project" value="UniProtKB-UniPathway"/>
</dbReference>
<keyword evidence="5" id="KW-0547">Nucleotide-binding</keyword>
<dbReference type="SUPFAM" id="SSF53244">
    <property type="entry name" value="MurD-like peptide ligases, peptide-binding domain"/>
    <property type="match status" value="1"/>
</dbReference>
<dbReference type="EMBL" id="FPHP01000001">
    <property type="protein sequence ID" value="SFV74503.1"/>
    <property type="molecule type" value="Genomic_DNA"/>
</dbReference>
<dbReference type="NCBIfam" id="TIGR01087">
    <property type="entry name" value="murD"/>
    <property type="match status" value="1"/>
</dbReference>
<dbReference type="AlphaFoldDB" id="A0A1W1D1J2"/>
<dbReference type="Gene3D" id="3.90.190.20">
    <property type="entry name" value="Mur ligase, C-terminal domain"/>
    <property type="match status" value="1"/>
</dbReference>
<organism evidence="8">
    <name type="scientific">hydrothermal vent metagenome</name>
    <dbReference type="NCBI Taxonomy" id="652676"/>
    <lineage>
        <taxon>unclassified sequences</taxon>
        <taxon>metagenomes</taxon>
        <taxon>ecological metagenomes</taxon>
    </lineage>
</organism>
<dbReference type="GO" id="GO:0051301">
    <property type="term" value="P:cell division"/>
    <property type="evidence" value="ECO:0007669"/>
    <property type="project" value="InterPro"/>
</dbReference>
<dbReference type="InterPro" id="IPR013221">
    <property type="entry name" value="Mur_ligase_cen"/>
</dbReference>
<keyword evidence="4 8" id="KW-0436">Ligase</keyword>
<dbReference type="InterPro" id="IPR036565">
    <property type="entry name" value="Mur-like_cat_sf"/>
</dbReference>
<sequence>MKKVALFGYGKTTKALAKKIKDVVFFDDKCLKPFKDENGYLIRPSNEFEPNFFDIAIPSPGIAPSNALIDKATNLISEYDYFANTSPLKIWISGTNGKTTTTQMMQHLLQDRGSCSGGNIGTPLASLDDTSPLWILETSSFTIHYTKKAWPNIYVLLPLSPDHLSWHGSMEAYIQAKLKPLAFMKEGEIAIIPKQYQDIQTNAHLIVYDGVEDLAQYFGIDITKIKFEGVFLLDALLAMAVDKILFDRVAYEKINSFIVEAHRQEEIRDKKNRLWVNDSKATNVDATMAAIKRYQNHFIHLILGGDDKGVSLDELFAFLQKYHLKIYAIGANKEKLVRLAKKYDISYQECFHLVDAVKKIDEVLQKDEVALLAPAAASLDEYSSYMARGDEFKENIQKIS</sequence>